<dbReference type="PANTHER" id="PTHR38448">
    <property type="entry name" value="REGULATORY PROTEIN YLBF-RELATED"/>
    <property type="match status" value="1"/>
</dbReference>
<feature type="coiled-coil region" evidence="1">
    <location>
        <begin position="27"/>
        <end position="56"/>
    </location>
</feature>
<sequence>MIITENYFELMDNVELLCKSVKNSTSYQNYIEKKQKMNENKEVQQLKNDFLQAREKFDQIKDYGTQVPDFRTLQMEAQRKKRELDLHECVAAFRFAETELQAMLDEISEKIAQNISSEIQVEAGNPFFDKGERHKNCVRLHNR</sequence>
<dbReference type="Pfam" id="PF06133">
    <property type="entry name" value="Com_YlbF"/>
    <property type="match status" value="1"/>
</dbReference>
<dbReference type="EMBL" id="FUXI01000017">
    <property type="protein sequence ID" value="SJZ84652.1"/>
    <property type="molecule type" value="Genomic_DNA"/>
</dbReference>
<organism evidence="2 3">
    <name type="scientific">Pilibacter termitis</name>
    <dbReference type="NCBI Taxonomy" id="263852"/>
    <lineage>
        <taxon>Bacteria</taxon>
        <taxon>Bacillati</taxon>
        <taxon>Bacillota</taxon>
        <taxon>Bacilli</taxon>
        <taxon>Lactobacillales</taxon>
        <taxon>Enterococcaceae</taxon>
        <taxon>Pilibacter</taxon>
    </lineage>
</organism>
<dbReference type="Proteomes" id="UP000190328">
    <property type="component" value="Unassembled WGS sequence"/>
</dbReference>
<keyword evidence="3" id="KW-1185">Reference proteome</keyword>
<dbReference type="InterPro" id="IPR010368">
    <property type="entry name" value="Com_YlbF"/>
</dbReference>
<dbReference type="InterPro" id="IPR023378">
    <property type="entry name" value="YheA/YmcA-like_dom_sf"/>
</dbReference>
<dbReference type="SUPFAM" id="SSF158622">
    <property type="entry name" value="YheA/YmcA-like"/>
    <property type="match status" value="1"/>
</dbReference>
<dbReference type="AlphaFoldDB" id="A0A1T4NZV7"/>
<accession>A0A1T4NZV7</accession>
<dbReference type="STRING" id="263852.SAMN02745116_01599"/>
<evidence type="ECO:0000256" key="1">
    <source>
        <dbReference type="SAM" id="Coils"/>
    </source>
</evidence>
<dbReference type="InterPro" id="IPR052767">
    <property type="entry name" value="Bact_com_dev_regulator"/>
</dbReference>
<dbReference type="PANTHER" id="PTHR38448:SF2">
    <property type="entry name" value="REGULATORY PROTEIN YLBF"/>
    <property type="match status" value="1"/>
</dbReference>
<dbReference type="OrthoDB" id="2157513at2"/>
<keyword evidence="1" id="KW-0175">Coiled coil</keyword>
<proteinExistence type="predicted"/>
<evidence type="ECO:0000313" key="3">
    <source>
        <dbReference type="Proteomes" id="UP000190328"/>
    </source>
</evidence>
<reference evidence="2 3" key="1">
    <citation type="submission" date="2017-02" db="EMBL/GenBank/DDBJ databases">
        <authorList>
            <person name="Peterson S.W."/>
        </authorList>
    </citation>
    <scope>NUCLEOTIDE SEQUENCE [LARGE SCALE GENOMIC DNA]</scope>
    <source>
        <strain evidence="2 3">ATCC BAA-1030</strain>
    </source>
</reference>
<dbReference type="Gene3D" id="1.20.1500.10">
    <property type="entry name" value="YheA/YmcA-like"/>
    <property type="match status" value="1"/>
</dbReference>
<evidence type="ECO:0000313" key="2">
    <source>
        <dbReference type="EMBL" id="SJZ84652.1"/>
    </source>
</evidence>
<dbReference type="RefSeq" id="WP_078807528.1">
    <property type="nucleotide sequence ID" value="NZ_FUXI01000017.1"/>
</dbReference>
<gene>
    <name evidence="2" type="ORF">SAMN02745116_01599</name>
</gene>
<protein>
    <submittedName>
        <fullName evidence="2">Cell fate regulator YlbF, YheA/YmcA/DUF963 family (Controls sporulation, competence, biofilm development)</fullName>
    </submittedName>
</protein>
<name>A0A1T4NZV7_9ENTE</name>